<evidence type="ECO:0000256" key="2">
    <source>
        <dbReference type="ARBA" id="ARBA00022741"/>
    </source>
</evidence>
<proteinExistence type="predicted"/>
<keyword evidence="2" id="KW-0547">Nucleotide-binding</keyword>
<dbReference type="OrthoDB" id="5451015at2"/>
<dbReference type="Proteomes" id="UP000064967">
    <property type="component" value="Chromosome"/>
</dbReference>
<dbReference type="Gene3D" id="3.30.200.20">
    <property type="entry name" value="Phosphorylase Kinase, domain 1"/>
    <property type="match status" value="1"/>
</dbReference>
<keyword evidence="9" id="KW-1185">Reference proteome</keyword>
<protein>
    <submittedName>
        <fullName evidence="8">Serine/threonine protein kinase</fullName>
    </submittedName>
</protein>
<evidence type="ECO:0000256" key="6">
    <source>
        <dbReference type="SAM" id="Phobius"/>
    </source>
</evidence>
<dbReference type="STRING" id="1391654.AKJ09_05172"/>
<dbReference type="EMBL" id="CP012333">
    <property type="protein sequence ID" value="AKU98508.1"/>
    <property type="molecule type" value="Genomic_DNA"/>
</dbReference>
<dbReference type="InterPro" id="IPR011009">
    <property type="entry name" value="Kinase-like_dom_sf"/>
</dbReference>
<evidence type="ECO:0000313" key="8">
    <source>
        <dbReference type="EMBL" id="AKU98508.1"/>
    </source>
</evidence>
<dbReference type="SUPFAM" id="SSF56112">
    <property type="entry name" value="Protein kinase-like (PK-like)"/>
    <property type="match status" value="1"/>
</dbReference>
<dbReference type="SMART" id="SM00220">
    <property type="entry name" value="S_TKc"/>
    <property type="match status" value="1"/>
</dbReference>
<dbReference type="CDD" id="cd14014">
    <property type="entry name" value="STKc_PknB_like"/>
    <property type="match status" value="1"/>
</dbReference>
<evidence type="ECO:0000256" key="1">
    <source>
        <dbReference type="ARBA" id="ARBA00022679"/>
    </source>
</evidence>
<evidence type="ECO:0000256" key="3">
    <source>
        <dbReference type="ARBA" id="ARBA00022777"/>
    </source>
</evidence>
<dbReference type="KEGG" id="llu:AKJ09_05172"/>
<keyword evidence="8" id="KW-0723">Serine/threonine-protein kinase</keyword>
<evidence type="ECO:0000259" key="7">
    <source>
        <dbReference type="PROSITE" id="PS50011"/>
    </source>
</evidence>
<evidence type="ECO:0000313" key="9">
    <source>
        <dbReference type="Proteomes" id="UP000064967"/>
    </source>
</evidence>
<evidence type="ECO:0000256" key="5">
    <source>
        <dbReference type="SAM" id="MobiDB-lite"/>
    </source>
</evidence>
<dbReference type="GO" id="GO:0005524">
    <property type="term" value="F:ATP binding"/>
    <property type="evidence" value="ECO:0007669"/>
    <property type="project" value="UniProtKB-KW"/>
</dbReference>
<keyword evidence="6" id="KW-0812">Transmembrane</keyword>
<gene>
    <name evidence="8" type="ORF">AKJ09_05172</name>
</gene>
<dbReference type="Gene3D" id="1.10.510.10">
    <property type="entry name" value="Transferase(Phosphotransferase) domain 1"/>
    <property type="match status" value="1"/>
</dbReference>
<feature type="transmembrane region" description="Helical" evidence="6">
    <location>
        <begin position="320"/>
        <end position="344"/>
    </location>
</feature>
<feature type="region of interest" description="Disordered" evidence="5">
    <location>
        <begin position="356"/>
        <end position="416"/>
    </location>
</feature>
<keyword evidence="4" id="KW-0067">ATP-binding</keyword>
<dbReference type="PROSITE" id="PS50011">
    <property type="entry name" value="PROTEIN_KINASE_DOM"/>
    <property type="match status" value="1"/>
</dbReference>
<dbReference type="AlphaFoldDB" id="A0A0K1PYA4"/>
<feature type="domain" description="Protein kinase" evidence="7">
    <location>
        <begin position="15"/>
        <end position="266"/>
    </location>
</feature>
<evidence type="ECO:0000256" key="4">
    <source>
        <dbReference type="ARBA" id="ARBA00022840"/>
    </source>
</evidence>
<keyword evidence="1" id="KW-0808">Transferase</keyword>
<dbReference type="PANTHER" id="PTHR43289">
    <property type="entry name" value="MITOGEN-ACTIVATED PROTEIN KINASE KINASE KINASE 20-RELATED"/>
    <property type="match status" value="1"/>
</dbReference>
<dbReference type="InterPro" id="IPR000719">
    <property type="entry name" value="Prot_kinase_dom"/>
</dbReference>
<organism evidence="8 9">
    <name type="scientific">Labilithrix luteola</name>
    <dbReference type="NCBI Taxonomy" id="1391654"/>
    <lineage>
        <taxon>Bacteria</taxon>
        <taxon>Pseudomonadati</taxon>
        <taxon>Myxococcota</taxon>
        <taxon>Polyangia</taxon>
        <taxon>Polyangiales</taxon>
        <taxon>Labilitrichaceae</taxon>
        <taxon>Labilithrix</taxon>
    </lineage>
</organism>
<dbReference type="PANTHER" id="PTHR43289:SF6">
    <property type="entry name" value="SERINE_THREONINE-PROTEIN KINASE NEKL-3"/>
    <property type="match status" value="1"/>
</dbReference>
<keyword evidence="6" id="KW-0472">Membrane</keyword>
<dbReference type="GO" id="GO:0004674">
    <property type="term" value="F:protein serine/threonine kinase activity"/>
    <property type="evidence" value="ECO:0007669"/>
    <property type="project" value="UniProtKB-KW"/>
</dbReference>
<dbReference type="InterPro" id="IPR008271">
    <property type="entry name" value="Ser/Thr_kinase_AS"/>
</dbReference>
<keyword evidence="6" id="KW-1133">Transmembrane helix</keyword>
<sequence>MGPSLLAPGQHVGRYLIEVLVARGGMGAVYRARDMALGRAVALKVLREESTGNAESNARFLREARISAQLSHPNIVVVYEAAEEGGVPYLAMEWIDGVTLLDALRGMSLGDRVRVLGEVADALAFAHERGVVHRDVKPANVLIDAHGRARLADFGIARQTNARPETFTTREGMILGTPRYMAPEQTASSNVTPAADQFAWGVLAYEVLTGRHPRDVVGPSFPFQGIDRLPSNVPISPAVADIVRRATALEPQHRFPTTRDLVEAWSFASANAAGAPAHHASMASMGSMGPMAPVPAMQPAKATASRGAPIGQEAPPKRGFGAMAIAALALVICACLGTIVGFAYKLSGAQVSAAPVSPVVRPSATTSPVPTPSSEPSSSAPAPSASSSKPTSSVAPSNPVKPAAQPAPSTAPAKPVAGGKCLCAPTEYYDDLGSTALCPVTPAFAECRDGVIVVCTGPLKSGSCPSDVYPSTAPWGSPCKGVDTAGKARTGKVVKLCNAPTRVFGGAPGASCKGYTNTGRLVTGKLDCN</sequence>
<keyword evidence="3 8" id="KW-0418">Kinase</keyword>
<dbReference type="Pfam" id="PF00069">
    <property type="entry name" value="Pkinase"/>
    <property type="match status" value="1"/>
</dbReference>
<reference evidence="8 9" key="1">
    <citation type="submission" date="2015-08" db="EMBL/GenBank/DDBJ databases">
        <authorList>
            <person name="Babu N.S."/>
            <person name="Beckwith C.J."/>
            <person name="Beseler K.G."/>
            <person name="Brison A."/>
            <person name="Carone J.V."/>
            <person name="Caskin T.P."/>
            <person name="Diamond M."/>
            <person name="Durham M.E."/>
            <person name="Foxe J.M."/>
            <person name="Go M."/>
            <person name="Henderson B.A."/>
            <person name="Jones I.B."/>
            <person name="McGettigan J.A."/>
            <person name="Micheletti S.J."/>
            <person name="Nasrallah M.E."/>
            <person name="Ortiz D."/>
            <person name="Piller C.R."/>
            <person name="Privatt S.R."/>
            <person name="Schneider S.L."/>
            <person name="Sharp S."/>
            <person name="Smith T.C."/>
            <person name="Stanton J.D."/>
            <person name="Ullery H.E."/>
            <person name="Wilson R.J."/>
            <person name="Serrano M.G."/>
            <person name="Buck G."/>
            <person name="Lee V."/>
            <person name="Wang Y."/>
            <person name="Carvalho R."/>
            <person name="Voegtly L."/>
            <person name="Shi R."/>
            <person name="Duckworth R."/>
            <person name="Johnson A."/>
            <person name="Loviza R."/>
            <person name="Walstead R."/>
            <person name="Shah Z."/>
            <person name="Kiflezghi M."/>
            <person name="Wade K."/>
            <person name="Ball S.L."/>
            <person name="Bradley K.W."/>
            <person name="Asai D.J."/>
            <person name="Bowman C.A."/>
            <person name="Russell D.A."/>
            <person name="Pope W.H."/>
            <person name="Jacobs-Sera D."/>
            <person name="Hendrix R.W."/>
            <person name="Hatfull G.F."/>
        </authorList>
    </citation>
    <scope>NUCLEOTIDE SEQUENCE [LARGE SCALE GENOMIC DNA]</scope>
    <source>
        <strain evidence="8 9">DSM 27648</strain>
    </source>
</reference>
<feature type="compositionally biased region" description="Low complexity" evidence="5">
    <location>
        <begin position="356"/>
        <end position="415"/>
    </location>
</feature>
<name>A0A0K1PYA4_9BACT</name>
<dbReference type="RefSeq" id="WP_146649454.1">
    <property type="nucleotide sequence ID" value="NZ_CP012333.1"/>
</dbReference>
<dbReference type="PROSITE" id="PS00108">
    <property type="entry name" value="PROTEIN_KINASE_ST"/>
    <property type="match status" value="1"/>
</dbReference>
<accession>A0A0K1PYA4</accession>